<evidence type="ECO:0008006" key="3">
    <source>
        <dbReference type="Google" id="ProtNLM"/>
    </source>
</evidence>
<accession>A0A517PFJ5</accession>
<dbReference type="OrthoDB" id="56388at2"/>
<protein>
    <recommendedName>
        <fullName evidence="3">DUF4034 domain-containing protein</fullName>
    </recommendedName>
</protein>
<dbReference type="EMBL" id="CP036265">
    <property type="protein sequence ID" value="QDT18153.1"/>
    <property type="molecule type" value="Genomic_DNA"/>
</dbReference>
<evidence type="ECO:0000313" key="1">
    <source>
        <dbReference type="EMBL" id="QDT18153.1"/>
    </source>
</evidence>
<proteinExistence type="predicted"/>
<keyword evidence="2" id="KW-1185">Reference proteome</keyword>
<name>A0A517PFJ5_9PLAN</name>
<gene>
    <name evidence="1" type="ORF">CA12_42940</name>
</gene>
<dbReference type="AlphaFoldDB" id="A0A517PFJ5"/>
<reference evidence="1 2" key="1">
    <citation type="submission" date="2019-02" db="EMBL/GenBank/DDBJ databases">
        <title>Deep-cultivation of Planctomycetes and their phenomic and genomic characterization uncovers novel biology.</title>
        <authorList>
            <person name="Wiegand S."/>
            <person name="Jogler M."/>
            <person name="Boedeker C."/>
            <person name="Pinto D."/>
            <person name="Vollmers J."/>
            <person name="Rivas-Marin E."/>
            <person name="Kohn T."/>
            <person name="Peeters S.H."/>
            <person name="Heuer A."/>
            <person name="Rast P."/>
            <person name="Oberbeckmann S."/>
            <person name="Bunk B."/>
            <person name="Jeske O."/>
            <person name="Meyerdierks A."/>
            <person name="Storesund J.E."/>
            <person name="Kallscheuer N."/>
            <person name="Luecker S."/>
            <person name="Lage O.M."/>
            <person name="Pohl T."/>
            <person name="Merkel B.J."/>
            <person name="Hornburger P."/>
            <person name="Mueller R.-W."/>
            <person name="Bruemmer F."/>
            <person name="Labrenz M."/>
            <person name="Spormann A.M."/>
            <person name="Op den Camp H."/>
            <person name="Overmann J."/>
            <person name="Amann R."/>
            <person name="Jetten M.S.M."/>
            <person name="Mascher T."/>
            <person name="Medema M.H."/>
            <person name="Devos D.P."/>
            <person name="Kaster A.-K."/>
            <person name="Ovreas L."/>
            <person name="Rohde M."/>
            <person name="Galperin M.Y."/>
            <person name="Jogler C."/>
        </authorList>
    </citation>
    <scope>NUCLEOTIDE SEQUENCE [LARGE SCALE GENOMIC DNA]</scope>
    <source>
        <strain evidence="1 2">CA12</strain>
    </source>
</reference>
<dbReference type="KEGG" id="acaf:CA12_42940"/>
<dbReference type="Proteomes" id="UP000318741">
    <property type="component" value="Chromosome"/>
</dbReference>
<sequence>MTDPDDLPPEVFEAAELAYFAPEGPTKVALWEAAVARADAARLPAEVRMGFRAELVEAAASDGVKQYDRAFGPWATLLAEADRDPEADWVDWFDLLWKYKWLSDSTGEYAAIPRARILAVLDDFAARAAAHGFSARPAENYRANNLWLMGDSDAAAEAMRRFEAADRDDLSDCHACETARAVQFAVHVGDDAGAVRRFQPLAAGRMACAEEPENTHGVLLAPLVRLGRHEEAAERNRIGLEGLRRFPHFVARAAEHLDYLTRTGDLTTGARVFRRFTRAVPAVSDHDRWRFLGAAETFLEAVAAKSDRPKRFALPDGFPVPDAGGPVKPSELVPQFKAAADAIEARFNARNGNDVFTRRRAEARAFAEGAG</sequence>
<dbReference type="RefSeq" id="WP_145361119.1">
    <property type="nucleotide sequence ID" value="NZ_CP036265.1"/>
</dbReference>
<organism evidence="1 2">
    <name type="scientific">Alienimonas californiensis</name>
    <dbReference type="NCBI Taxonomy" id="2527989"/>
    <lineage>
        <taxon>Bacteria</taxon>
        <taxon>Pseudomonadati</taxon>
        <taxon>Planctomycetota</taxon>
        <taxon>Planctomycetia</taxon>
        <taxon>Planctomycetales</taxon>
        <taxon>Planctomycetaceae</taxon>
        <taxon>Alienimonas</taxon>
    </lineage>
</organism>
<evidence type="ECO:0000313" key="2">
    <source>
        <dbReference type="Proteomes" id="UP000318741"/>
    </source>
</evidence>